<organism evidence="1 2">
    <name type="scientific">Ilyodon furcidens</name>
    <name type="common">goldbreast splitfin</name>
    <dbReference type="NCBI Taxonomy" id="33524"/>
    <lineage>
        <taxon>Eukaryota</taxon>
        <taxon>Metazoa</taxon>
        <taxon>Chordata</taxon>
        <taxon>Craniata</taxon>
        <taxon>Vertebrata</taxon>
        <taxon>Euteleostomi</taxon>
        <taxon>Actinopterygii</taxon>
        <taxon>Neopterygii</taxon>
        <taxon>Teleostei</taxon>
        <taxon>Neoteleostei</taxon>
        <taxon>Acanthomorphata</taxon>
        <taxon>Ovalentaria</taxon>
        <taxon>Atherinomorphae</taxon>
        <taxon>Cyprinodontiformes</taxon>
        <taxon>Goodeidae</taxon>
        <taxon>Ilyodon</taxon>
    </lineage>
</organism>
<reference evidence="1 2" key="1">
    <citation type="submission" date="2021-06" db="EMBL/GenBank/DDBJ databases">
        <authorList>
            <person name="Palmer J.M."/>
        </authorList>
    </citation>
    <scope>NUCLEOTIDE SEQUENCE [LARGE SCALE GENOMIC DNA]</scope>
    <source>
        <strain evidence="2">if_2019</strain>
        <tissue evidence="1">Muscle</tissue>
    </source>
</reference>
<accession>A0ABV0TZJ2</accession>
<evidence type="ECO:0000313" key="1">
    <source>
        <dbReference type="EMBL" id="MEQ2237959.1"/>
    </source>
</evidence>
<dbReference type="EMBL" id="JAHRIQ010050243">
    <property type="protein sequence ID" value="MEQ2237959.1"/>
    <property type="molecule type" value="Genomic_DNA"/>
</dbReference>
<gene>
    <name evidence="1" type="ORF">ILYODFUR_028506</name>
</gene>
<sequence>MRQYLLMMYDSVCLDSVNLTCFPRVRFCIFASSQRTNSEGEVCASLWDDVALLPKQTQEQVLGVTGPAVDPGVLQPAGHMSLTETEAVEQVRGLSLPQSNFNSVVQTINFYY</sequence>
<name>A0ABV0TZJ2_9TELE</name>
<comment type="caution">
    <text evidence="1">The sequence shown here is derived from an EMBL/GenBank/DDBJ whole genome shotgun (WGS) entry which is preliminary data.</text>
</comment>
<evidence type="ECO:0000313" key="2">
    <source>
        <dbReference type="Proteomes" id="UP001482620"/>
    </source>
</evidence>
<protein>
    <submittedName>
        <fullName evidence="1">Uncharacterized protein</fullName>
    </submittedName>
</protein>
<keyword evidence="2" id="KW-1185">Reference proteome</keyword>
<proteinExistence type="predicted"/>
<dbReference type="Proteomes" id="UP001482620">
    <property type="component" value="Unassembled WGS sequence"/>
</dbReference>